<dbReference type="SUPFAM" id="SSF103481">
    <property type="entry name" value="Multidrug resistance efflux transporter EmrE"/>
    <property type="match status" value="1"/>
</dbReference>
<proteinExistence type="inferred from homology"/>
<dbReference type="InterPro" id="IPR037185">
    <property type="entry name" value="EmrE-like"/>
</dbReference>
<feature type="transmembrane region" description="Helical" evidence="7">
    <location>
        <begin position="340"/>
        <end position="358"/>
    </location>
</feature>
<feature type="transmembrane region" description="Helical" evidence="7">
    <location>
        <begin position="174"/>
        <end position="191"/>
    </location>
</feature>
<sequence length="380" mass="41728">MAEAQQIQVPVKEAKGENSSTGPVSQRTMSGPAQNYMIRMLRIALYTIFVLCGQTSASLLTRLYYEKGGTSTWVETIVQVVGFPILLPYYFISQPKVMCSSNDTTTAVGTKPSSLLLLVCVYVYLGLLSAGNSYLYSVGFQYLPVSMVVLISATQLAFNAFFSYFLNSQKFTPFIINSLFLLTISSVLLVANNSSERPPGVSIRNYVLGFICTIFATATSGLSLASQQLVFRKVLKRQSFKVVMDLIIFQSLVASIATSIGFFASGDWKLLKTEMDGYALGKVSYVMTLVWTAVAWQVFIFGGVALVFELSALFSNVIAALGLPITPIAAIFIFHDKMSAPKGISMVLAIWGVISYAYQQYLDDRQLNTETKRVSEVSEV</sequence>
<evidence type="ECO:0000256" key="5">
    <source>
        <dbReference type="ARBA" id="ARBA00022989"/>
    </source>
</evidence>
<feature type="transmembrane region" description="Helical" evidence="7">
    <location>
        <begin position="246"/>
        <end position="265"/>
    </location>
</feature>
<evidence type="ECO:0000256" key="6">
    <source>
        <dbReference type="ARBA" id="ARBA00023136"/>
    </source>
</evidence>
<evidence type="ECO:0000256" key="8">
    <source>
        <dbReference type="SAM" id="MobiDB-lite"/>
    </source>
</evidence>
<name>A0A6P5X961_DURZI</name>
<keyword evidence="6 7" id="KW-0472">Membrane</keyword>
<comment type="similarity">
    <text evidence="2 7">Belongs to the purine permeases (TC 2.A.7.14) family.</text>
</comment>
<keyword evidence="4 7" id="KW-0812">Transmembrane</keyword>
<dbReference type="AlphaFoldDB" id="A0A6P5X961"/>
<feature type="transmembrane region" description="Helical" evidence="7">
    <location>
        <begin position="142"/>
        <end position="162"/>
    </location>
</feature>
<dbReference type="GO" id="GO:0015211">
    <property type="term" value="F:purine nucleoside transmembrane transporter activity"/>
    <property type="evidence" value="ECO:0007669"/>
    <property type="project" value="UniProtKB-UniRule"/>
</dbReference>
<gene>
    <name evidence="10" type="primary">LOC111281052</name>
</gene>
<dbReference type="KEGG" id="dzi:111281052"/>
<keyword evidence="5 7" id="KW-1133">Transmembrane helix</keyword>
<evidence type="ECO:0000313" key="9">
    <source>
        <dbReference type="Proteomes" id="UP000515121"/>
    </source>
</evidence>
<feature type="transmembrane region" description="Helical" evidence="7">
    <location>
        <begin position="203"/>
        <end position="225"/>
    </location>
</feature>
<reference evidence="10" key="1">
    <citation type="submission" date="2025-08" db="UniProtKB">
        <authorList>
            <consortium name="RefSeq"/>
        </authorList>
    </citation>
    <scope>IDENTIFICATION</scope>
    <source>
        <tissue evidence="10">Fruit stalk</tissue>
    </source>
</reference>
<feature type="transmembrane region" description="Helical" evidence="7">
    <location>
        <begin position="113"/>
        <end position="136"/>
    </location>
</feature>
<organism evidence="9 10">
    <name type="scientific">Durio zibethinus</name>
    <name type="common">Durian</name>
    <dbReference type="NCBI Taxonomy" id="66656"/>
    <lineage>
        <taxon>Eukaryota</taxon>
        <taxon>Viridiplantae</taxon>
        <taxon>Streptophyta</taxon>
        <taxon>Embryophyta</taxon>
        <taxon>Tracheophyta</taxon>
        <taxon>Spermatophyta</taxon>
        <taxon>Magnoliopsida</taxon>
        <taxon>eudicotyledons</taxon>
        <taxon>Gunneridae</taxon>
        <taxon>Pentapetalae</taxon>
        <taxon>rosids</taxon>
        <taxon>malvids</taxon>
        <taxon>Malvales</taxon>
        <taxon>Malvaceae</taxon>
        <taxon>Helicteroideae</taxon>
        <taxon>Durio</taxon>
    </lineage>
</organism>
<comment type="subcellular location">
    <subcellularLocation>
        <location evidence="1 7">Membrane</location>
        <topology evidence="1 7">Multi-pass membrane protein</topology>
    </subcellularLocation>
</comment>
<dbReference type="OrthoDB" id="991183at2759"/>
<dbReference type="RefSeq" id="XP_022724351.1">
    <property type="nucleotide sequence ID" value="XM_022868616.1"/>
</dbReference>
<accession>A0A6P5X961</accession>
<feature type="transmembrane region" description="Helical" evidence="7">
    <location>
        <begin position="71"/>
        <end position="92"/>
    </location>
</feature>
<evidence type="ECO:0000256" key="4">
    <source>
        <dbReference type="ARBA" id="ARBA00022692"/>
    </source>
</evidence>
<feature type="transmembrane region" description="Helical" evidence="7">
    <location>
        <begin position="313"/>
        <end position="334"/>
    </location>
</feature>
<feature type="region of interest" description="Disordered" evidence="8">
    <location>
        <begin position="1"/>
        <end position="28"/>
    </location>
</feature>
<dbReference type="Proteomes" id="UP000515121">
    <property type="component" value="Unplaced"/>
</dbReference>
<dbReference type="Pfam" id="PF16913">
    <property type="entry name" value="PUNUT"/>
    <property type="match status" value="1"/>
</dbReference>
<evidence type="ECO:0000256" key="1">
    <source>
        <dbReference type="ARBA" id="ARBA00004141"/>
    </source>
</evidence>
<evidence type="ECO:0000313" key="10">
    <source>
        <dbReference type="RefSeq" id="XP_022724351.1"/>
    </source>
</evidence>
<protein>
    <recommendedName>
        <fullName evidence="7">Probable purine permease</fullName>
    </recommendedName>
</protein>
<dbReference type="GeneID" id="111281052"/>
<dbReference type="InterPro" id="IPR030182">
    <property type="entry name" value="PUP_plant"/>
</dbReference>
<evidence type="ECO:0000256" key="3">
    <source>
        <dbReference type="ARBA" id="ARBA00022448"/>
    </source>
</evidence>
<dbReference type="PANTHER" id="PTHR31376:SF50">
    <property type="entry name" value="PURINE PERMEASE-RELATED"/>
    <property type="match status" value="1"/>
</dbReference>
<dbReference type="PANTHER" id="PTHR31376">
    <property type="entry name" value="OS09G0467300 PROTEIN-RELATED"/>
    <property type="match status" value="1"/>
</dbReference>
<keyword evidence="9" id="KW-1185">Reference proteome</keyword>
<dbReference type="GO" id="GO:0005345">
    <property type="term" value="F:purine nucleobase transmembrane transporter activity"/>
    <property type="evidence" value="ECO:0007669"/>
    <property type="project" value="UniProtKB-UniRule"/>
</dbReference>
<keyword evidence="3 7" id="KW-0813">Transport</keyword>
<feature type="transmembrane region" description="Helical" evidence="7">
    <location>
        <begin position="43"/>
        <end position="65"/>
    </location>
</feature>
<feature type="transmembrane region" description="Helical" evidence="7">
    <location>
        <begin position="285"/>
        <end position="308"/>
    </location>
</feature>
<feature type="compositionally biased region" description="Polar residues" evidence="8">
    <location>
        <begin position="17"/>
        <end position="28"/>
    </location>
</feature>
<evidence type="ECO:0000256" key="2">
    <source>
        <dbReference type="ARBA" id="ARBA00006213"/>
    </source>
</evidence>
<evidence type="ECO:0000256" key="7">
    <source>
        <dbReference type="RuleBase" id="RU368015"/>
    </source>
</evidence>
<dbReference type="GO" id="GO:0016020">
    <property type="term" value="C:membrane"/>
    <property type="evidence" value="ECO:0007669"/>
    <property type="project" value="UniProtKB-SubCell"/>
</dbReference>